<feature type="region of interest" description="Disordered" evidence="1">
    <location>
        <begin position="41"/>
        <end position="64"/>
    </location>
</feature>
<organism evidence="2 3">
    <name type="scientific">Thermus scotoductus</name>
    <dbReference type="NCBI Taxonomy" id="37636"/>
    <lineage>
        <taxon>Bacteria</taxon>
        <taxon>Thermotogati</taxon>
        <taxon>Deinococcota</taxon>
        <taxon>Deinococci</taxon>
        <taxon>Thermales</taxon>
        <taxon>Thermaceae</taxon>
        <taxon>Thermus</taxon>
    </lineage>
</organism>
<evidence type="ECO:0000256" key="1">
    <source>
        <dbReference type="SAM" id="MobiDB-lite"/>
    </source>
</evidence>
<sequence>VYQLWGEEGGQLFPLAGGPTRILEADYGHFRTLVLSLESRPENAVSGKPRPSPPARFLTRLNLP</sequence>
<comment type="caution">
    <text evidence="2">The sequence shown here is derived from an EMBL/GenBank/DDBJ whole genome shotgun (WGS) entry which is preliminary data.</text>
</comment>
<proteinExistence type="predicted"/>
<protein>
    <submittedName>
        <fullName evidence="2">Uncharacterized protein</fullName>
    </submittedName>
</protein>
<dbReference type="Proteomes" id="UP000287306">
    <property type="component" value="Unassembled WGS sequence"/>
</dbReference>
<gene>
    <name evidence="2" type="ORF">CSW38_09845</name>
</gene>
<dbReference type="RefSeq" id="WP_216641070.1">
    <property type="nucleotide sequence ID" value="NZ_PELY01000352.1"/>
</dbReference>
<name>A0A430RVA0_THESC</name>
<evidence type="ECO:0000313" key="2">
    <source>
        <dbReference type="EMBL" id="RTH23838.1"/>
    </source>
</evidence>
<reference evidence="2 3" key="1">
    <citation type="journal article" date="2019" name="Extremophiles">
        <title>Biogeography of thermophiles and predominance of Thermus scotoductus in domestic water heaters.</title>
        <authorList>
            <person name="Wilpiszeski R.L."/>
            <person name="Zhang Z."/>
            <person name="House C.H."/>
        </authorList>
    </citation>
    <scope>NUCLEOTIDE SEQUENCE [LARGE SCALE GENOMIC DNA]</scope>
    <source>
        <strain evidence="2 3">25_S25</strain>
    </source>
</reference>
<evidence type="ECO:0000313" key="3">
    <source>
        <dbReference type="Proteomes" id="UP000287306"/>
    </source>
</evidence>
<feature type="non-terminal residue" evidence="2">
    <location>
        <position position="1"/>
    </location>
</feature>
<dbReference type="EMBL" id="PELY01000352">
    <property type="protein sequence ID" value="RTH23838.1"/>
    <property type="molecule type" value="Genomic_DNA"/>
</dbReference>
<accession>A0A430RVA0</accession>
<dbReference type="AlphaFoldDB" id="A0A430RVA0"/>